<comment type="caution">
    <text evidence="2">The sequence shown here is derived from an EMBL/GenBank/DDBJ whole genome shotgun (WGS) entry which is preliminary data.</text>
</comment>
<dbReference type="Proteomes" id="UP001232750">
    <property type="component" value="Unassembled WGS sequence"/>
</dbReference>
<name>A0ABT7DUD1_9ACTN</name>
<dbReference type="RefSeq" id="WP_283833060.1">
    <property type="nucleotide sequence ID" value="NZ_JASJEU010000024.1"/>
</dbReference>
<dbReference type="Pfam" id="PF09479">
    <property type="entry name" value="Flg_new"/>
    <property type="match status" value="1"/>
</dbReference>
<dbReference type="EMBL" id="JASJEU010000024">
    <property type="protein sequence ID" value="MDJ1651710.1"/>
    <property type="molecule type" value="Genomic_DNA"/>
</dbReference>
<comment type="subcellular location">
    <subcellularLocation>
        <location evidence="1">Cell envelope</location>
    </subcellularLocation>
</comment>
<evidence type="ECO:0000313" key="3">
    <source>
        <dbReference type="Proteomes" id="UP001232750"/>
    </source>
</evidence>
<organism evidence="2 3">
    <name type="scientific">Gordonibacter faecis</name>
    <dbReference type="NCBI Taxonomy" id="3047475"/>
    <lineage>
        <taxon>Bacteria</taxon>
        <taxon>Bacillati</taxon>
        <taxon>Actinomycetota</taxon>
        <taxon>Coriobacteriia</taxon>
        <taxon>Eggerthellales</taxon>
        <taxon>Eggerthellaceae</taxon>
        <taxon>Gordonibacter</taxon>
    </lineage>
</organism>
<accession>A0ABT7DUD1</accession>
<gene>
    <name evidence="2" type="ORF">QNJ86_12930</name>
</gene>
<dbReference type="InterPro" id="IPR042229">
    <property type="entry name" value="Listeria/Bacterioides_rpt_sf"/>
</dbReference>
<proteinExistence type="predicted"/>
<evidence type="ECO:0000256" key="1">
    <source>
        <dbReference type="ARBA" id="ARBA00004196"/>
    </source>
</evidence>
<dbReference type="InterPro" id="IPR013378">
    <property type="entry name" value="InlB-like_B-rpt"/>
</dbReference>
<sequence>MLSTRYIPKSRTQRMLSALLFLLVSVVLAFTLPVARALAADTGSTLLGILVVDSSKGQGGSGNDATKLSILVTNSAIYTITLSSNGGDGPNSTIDVAYGKVPDKVPKPERTGYTFLGYFDKPTGGTQYYDQEGVGVHIWDKNSDATLYAHWALKIKCSFPTSALIQVNALGEVTGQKNLEFSSTSAGAIKVTAVESSQDSGADSLFVGVATLHGTRILLTPPAASGSTVQVPLTTATTTIPGEGWTIAAGTIDNPSTLLVDFSLFLPDGAQLNYLAGDGEVSVANLSYVVSTA</sequence>
<keyword evidence="3" id="KW-1185">Reference proteome</keyword>
<dbReference type="Gene3D" id="2.60.40.4270">
    <property type="entry name" value="Listeria-Bacteroides repeat domain"/>
    <property type="match status" value="1"/>
</dbReference>
<evidence type="ECO:0000313" key="2">
    <source>
        <dbReference type="EMBL" id="MDJ1651710.1"/>
    </source>
</evidence>
<protein>
    <submittedName>
        <fullName evidence="2">InlB B-repeat-containing protein</fullName>
    </submittedName>
</protein>
<reference evidence="2 3" key="1">
    <citation type="submission" date="2023-05" db="EMBL/GenBank/DDBJ databases">
        <title>Gordonibacter KGMB12511T sp. nov., isolated from faeces of healthy Korean.</title>
        <authorList>
            <person name="Kim H.S."/>
            <person name="Kim J.-S."/>
            <person name="Suh M.K."/>
            <person name="Eom M.K."/>
            <person name="Do H.E."/>
            <person name="Lee J.-S."/>
        </authorList>
    </citation>
    <scope>NUCLEOTIDE SEQUENCE [LARGE SCALE GENOMIC DNA]</scope>
    <source>
        <strain evidence="2 3">KGMB12511</strain>
    </source>
</reference>